<dbReference type="InterPro" id="IPR023885">
    <property type="entry name" value="4Fe4S-binding_SPASM_dom"/>
</dbReference>
<dbReference type="SFLD" id="SFLDS00029">
    <property type="entry name" value="Radical_SAM"/>
    <property type="match status" value="1"/>
</dbReference>
<dbReference type="SFLD" id="SFLDG01067">
    <property type="entry name" value="SPASM/twitch_domain_containing"/>
    <property type="match status" value="1"/>
</dbReference>
<dbReference type="AlphaFoldDB" id="A0A9W6WAV5"/>
<evidence type="ECO:0000256" key="4">
    <source>
        <dbReference type="ARBA" id="ARBA00023004"/>
    </source>
</evidence>
<dbReference type="InterPro" id="IPR023867">
    <property type="entry name" value="Sulphatase_maturase_rSAM"/>
</dbReference>
<dbReference type="NCBIfam" id="TIGR04085">
    <property type="entry name" value="rSAM_more_4Fe4S"/>
    <property type="match status" value="1"/>
</dbReference>
<evidence type="ECO:0000256" key="3">
    <source>
        <dbReference type="ARBA" id="ARBA00022723"/>
    </source>
</evidence>
<proteinExistence type="inferred from homology"/>
<gene>
    <name evidence="8" type="ORF">Afil01_42250</name>
</gene>
<keyword evidence="4" id="KW-0408">Iron</keyword>
<evidence type="ECO:0000313" key="8">
    <source>
        <dbReference type="EMBL" id="GLZ79418.1"/>
    </source>
</evidence>
<dbReference type="Proteomes" id="UP001165079">
    <property type="component" value="Unassembled WGS sequence"/>
</dbReference>
<accession>A0A9W6WAV5</accession>
<dbReference type="GO" id="GO:0016491">
    <property type="term" value="F:oxidoreductase activity"/>
    <property type="evidence" value="ECO:0007669"/>
    <property type="project" value="InterPro"/>
</dbReference>
<dbReference type="PANTHER" id="PTHR43273">
    <property type="entry name" value="ANAEROBIC SULFATASE-MATURATING ENZYME HOMOLOG ASLB-RELATED"/>
    <property type="match status" value="1"/>
</dbReference>
<dbReference type="RefSeq" id="WP_285664572.1">
    <property type="nucleotide sequence ID" value="NZ_BSTX01000003.1"/>
</dbReference>
<dbReference type="GO" id="GO:0051536">
    <property type="term" value="F:iron-sulfur cluster binding"/>
    <property type="evidence" value="ECO:0007669"/>
    <property type="project" value="UniProtKB-KW"/>
</dbReference>
<evidence type="ECO:0000256" key="1">
    <source>
        <dbReference type="ARBA" id="ARBA00001966"/>
    </source>
</evidence>
<evidence type="ECO:0000256" key="5">
    <source>
        <dbReference type="ARBA" id="ARBA00023014"/>
    </source>
</evidence>
<feature type="domain" description="Radical SAM core" evidence="7">
    <location>
        <begin position="89"/>
        <end position="322"/>
    </location>
</feature>
<evidence type="ECO:0000259" key="7">
    <source>
        <dbReference type="PROSITE" id="PS51918"/>
    </source>
</evidence>
<dbReference type="Gene3D" id="3.20.20.70">
    <property type="entry name" value="Aldolase class I"/>
    <property type="match status" value="1"/>
</dbReference>
<comment type="caution">
    <text evidence="8">The sequence shown here is derived from an EMBL/GenBank/DDBJ whole genome shotgun (WGS) entry which is preliminary data.</text>
</comment>
<dbReference type="PROSITE" id="PS51918">
    <property type="entry name" value="RADICAL_SAM"/>
    <property type="match status" value="1"/>
</dbReference>
<dbReference type="SUPFAM" id="SSF102114">
    <property type="entry name" value="Radical SAM enzymes"/>
    <property type="match status" value="1"/>
</dbReference>
<protein>
    <submittedName>
        <fullName evidence="8">Radical SAM/SPASM domain-containing protein</fullName>
    </submittedName>
</protein>
<dbReference type="InterPro" id="IPR013785">
    <property type="entry name" value="Aldolase_TIM"/>
</dbReference>
<dbReference type="CDD" id="cd01335">
    <property type="entry name" value="Radical_SAM"/>
    <property type="match status" value="1"/>
</dbReference>
<keyword evidence="5" id="KW-0411">Iron-sulfur</keyword>
<dbReference type="PANTHER" id="PTHR43273:SF3">
    <property type="entry name" value="ANAEROBIC SULFATASE-MATURATING ENZYME HOMOLOG ASLB-RELATED"/>
    <property type="match status" value="1"/>
</dbReference>
<comment type="similarity">
    <text evidence="6">Belongs to the radical SAM superfamily. Anaerobic sulfatase-maturating enzyme family.</text>
</comment>
<evidence type="ECO:0000256" key="6">
    <source>
        <dbReference type="ARBA" id="ARBA00023601"/>
    </source>
</evidence>
<evidence type="ECO:0000313" key="9">
    <source>
        <dbReference type="Proteomes" id="UP001165079"/>
    </source>
</evidence>
<comment type="cofactor">
    <cofactor evidence="1">
        <name>[4Fe-4S] cluster</name>
        <dbReference type="ChEBI" id="CHEBI:49883"/>
    </cofactor>
</comment>
<evidence type="ECO:0000256" key="2">
    <source>
        <dbReference type="ARBA" id="ARBA00022691"/>
    </source>
</evidence>
<dbReference type="Pfam" id="PF04055">
    <property type="entry name" value="Radical_SAM"/>
    <property type="match status" value="1"/>
</dbReference>
<sequence length="457" mass="50411">MPERKSDYVHVSDGTYVTGGGDELRMLFATRTASAVAVPAPVAQALIDGRIGDIAPDVAEGLRQVEALVPADEPELGTVLSRQRAAAKKTDRLTYVLLPTSYCNMGCGYCGQEHLRGRLTQDHRQAVVDRVLAGLAEPSTQRVRVVWFGGEPMVGYAVIRSLSEKFVAEAERLGKRYDAHIVTNGSLLNLEKVRVLHHECRVRRFDITLDGPARIHDVHRPLKNGKKSFDHITSTLQEVLAADDLAGMQLVLRTNVDVQNIEWVDEYLDTIAGLGFATDRVFMNVAPVYSWGNDVSALELERAKFAAREIEWMRRMRDLGLRFDVVPRHVVGALCTAVTKSKEIISSTGNVFSCSEYPLLPEHEAGGGLGKVTSLPLMVRRPDGPFDDWHNAVESGETPCQKCRMYPICGGACPKQWREGNVPCPSYKYNMQERFDLIAELNGLSPKPPVAVGASST</sequence>
<organism evidence="8 9">
    <name type="scientific">Actinorhabdospora filicis</name>
    <dbReference type="NCBI Taxonomy" id="1785913"/>
    <lineage>
        <taxon>Bacteria</taxon>
        <taxon>Bacillati</taxon>
        <taxon>Actinomycetota</taxon>
        <taxon>Actinomycetes</taxon>
        <taxon>Micromonosporales</taxon>
        <taxon>Micromonosporaceae</taxon>
        <taxon>Actinorhabdospora</taxon>
    </lineage>
</organism>
<dbReference type="InterPro" id="IPR058240">
    <property type="entry name" value="rSAM_sf"/>
</dbReference>
<keyword evidence="2" id="KW-0949">S-adenosyl-L-methionine</keyword>
<dbReference type="EMBL" id="BSTX01000003">
    <property type="protein sequence ID" value="GLZ79418.1"/>
    <property type="molecule type" value="Genomic_DNA"/>
</dbReference>
<keyword evidence="3" id="KW-0479">Metal-binding</keyword>
<dbReference type="InterPro" id="IPR007197">
    <property type="entry name" value="rSAM"/>
</dbReference>
<dbReference type="GO" id="GO:0046872">
    <property type="term" value="F:metal ion binding"/>
    <property type="evidence" value="ECO:0007669"/>
    <property type="project" value="UniProtKB-KW"/>
</dbReference>
<name>A0A9W6WAV5_9ACTN</name>
<keyword evidence="9" id="KW-1185">Reference proteome</keyword>
<reference evidence="8" key="1">
    <citation type="submission" date="2023-03" db="EMBL/GenBank/DDBJ databases">
        <title>Actinorhabdospora filicis NBRC 111898.</title>
        <authorList>
            <person name="Ichikawa N."/>
            <person name="Sato H."/>
            <person name="Tonouchi N."/>
        </authorList>
    </citation>
    <scope>NUCLEOTIDE SEQUENCE</scope>
    <source>
        <strain evidence="8">NBRC 111898</strain>
    </source>
</reference>